<gene>
    <name evidence="2" type="ORF">VV02_10540</name>
</gene>
<feature type="transmembrane region" description="Helical" evidence="1">
    <location>
        <begin position="34"/>
        <end position="53"/>
    </location>
</feature>
<dbReference type="OrthoDB" id="3328598at2"/>
<feature type="transmembrane region" description="Helical" evidence="1">
    <location>
        <begin position="511"/>
        <end position="528"/>
    </location>
</feature>
<keyword evidence="1" id="KW-1133">Transmembrane helix</keyword>
<sequence length="713" mass="75688">MSRLRGWLPALVAVAGTVIVLAIYGVSVWDTTRFALASLWSVLLPGVLVHRALRSRPAHLLAEVAPAFAVGVAVRLLAWAAYVALGLGDWLATYPLLVLAVFSAVPGLRQRLHLKPYDERLPVGPAWGLLVAYSLGLARVCANVFESTPLPRRTGMWPPDLYWQLSINAEATRSAPPQVPQASGEVLRYHWFSSAHTAADSLVSKVDLITVSARLWYLPVYAVTLALVYLLTVHLSRRPWAGVLACGLLLAPAALTPILSVPGVGVDALSAASPTEVLGHSMMLLSAWLLIDTLRGRTSGRGWLLLVLMLAACSGAKSSILPTLVGGLAVALVATWRTPARRPTALALGLATLVMAVSIPWFAGGGGGSELEVGGTARHLPAYTSAHLSGPALVLLGVAVAVLMLAQHAHAIGALSLPRRDPTLWFIAGAFTAGFAVVLILVHPSGSQVYFLRGVVPLWAVLSAWGAVHLLERRPPGARDAALAAAAGLAAWGGVRLVAGPTSSAHTVLRLSLAVCLIVVVLGALWALRRPGLATLAVIGVLAAAVVPTGVQTSSHTISELLRDEPRHHLTSGEVTVTGWLRAHTPRDDLVATNVHCRGIAPTPHCDTRSFWVTGLGERAAYVEGWAYTDEARAMHGKDGLPYVRQPFYDPERLRRNDAAFTAPTADVLKRMYADGVRWLVADTRAGPVSPRLRSLARLKISAGEAAVYELRG</sequence>
<feature type="transmembrane region" description="Helical" evidence="1">
    <location>
        <begin position="450"/>
        <end position="470"/>
    </location>
</feature>
<dbReference type="RefSeq" id="WP_052591506.1">
    <property type="nucleotide sequence ID" value="NZ_CP011112.1"/>
</dbReference>
<keyword evidence="3" id="KW-1185">Reference proteome</keyword>
<dbReference type="KEGG" id="lmoi:VV02_10540"/>
<feature type="transmembrane region" description="Helical" evidence="1">
    <location>
        <begin position="7"/>
        <end position="28"/>
    </location>
</feature>
<feature type="transmembrane region" description="Helical" evidence="1">
    <location>
        <begin position="383"/>
        <end position="403"/>
    </location>
</feature>
<proteinExistence type="predicted"/>
<reference evidence="2 3" key="1">
    <citation type="submission" date="2015-03" db="EMBL/GenBank/DDBJ databases">
        <title>Luteipulveratus halotolerans sp. nov., a novel actinobacterium (Dermacoccaceae) from Sarawak, Malaysia.</title>
        <authorList>
            <person name="Juboi H."/>
            <person name="Basik A."/>
            <person name="Shamsul S.S."/>
            <person name="Arnold P."/>
            <person name="Schmitt E.K."/>
            <person name="Sanglier J.-J."/>
            <person name="Yeo T."/>
        </authorList>
    </citation>
    <scope>NUCLEOTIDE SEQUENCE [LARGE SCALE GENOMIC DNA]</scope>
    <source>
        <strain evidence="2 3">MN07-A0370</strain>
    </source>
</reference>
<protein>
    <submittedName>
        <fullName evidence="2">Uncharacterized protein</fullName>
    </submittedName>
</protein>
<organism evidence="2 3">
    <name type="scientific">Luteipulveratus mongoliensis</name>
    <dbReference type="NCBI Taxonomy" id="571913"/>
    <lineage>
        <taxon>Bacteria</taxon>
        <taxon>Bacillati</taxon>
        <taxon>Actinomycetota</taxon>
        <taxon>Actinomycetes</taxon>
        <taxon>Micrococcales</taxon>
        <taxon>Dermacoccaceae</taxon>
        <taxon>Luteipulveratus</taxon>
    </lineage>
</organism>
<accession>A0A0K1JHL4</accession>
<feature type="transmembrane region" description="Helical" evidence="1">
    <location>
        <begin position="482"/>
        <end position="499"/>
    </location>
</feature>
<keyword evidence="1" id="KW-0812">Transmembrane</keyword>
<feature type="transmembrane region" description="Helical" evidence="1">
    <location>
        <begin position="424"/>
        <end position="444"/>
    </location>
</feature>
<feature type="transmembrane region" description="Helical" evidence="1">
    <location>
        <begin position="303"/>
        <end position="333"/>
    </location>
</feature>
<dbReference type="AlphaFoldDB" id="A0A0K1JHL4"/>
<feature type="transmembrane region" description="Helical" evidence="1">
    <location>
        <begin position="345"/>
        <end position="363"/>
    </location>
</feature>
<feature type="transmembrane region" description="Helical" evidence="1">
    <location>
        <begin position="91"/>
        <end position="108"/>
    </location>
</feature>
<keyword evidence="1" id="KW-0472">Membrane</keyword>
<dbReference type="STRING" id="571913.VV02_10540"/>
<evidence type="ECO:0000313" key="2">
    <source>
        <dbReference type="EMBL" id="AKU16197.1"/>
    </source>
</evidence>
<feature type="transmembrane region" description="Helical" evidence="1">
    <location>
        <begin position="60"/>
        <end position="85"/>
    </location>
</feature>
<feature type="transmembrane region" description="Helical" evidence="1">
    <location>
        <begin position="271"/>
        <end position="291"/>
    </location>
</feature>
<feature type="transmembrane region" description="Helical" evidence="1">
    <location>
        <begin position="215"/>
        <end position="234"/>
    </location>
</feature>
<evidence type="ECO:0000256" key="1">
    <source>
        <dbReference type="SAM" id="Phobius"/>
    </source>
</evidence>
<dbReference type="EMBL" id="CP011112">
    <property type="protein sequence ID" value="AKU16197.1"/>
    <property type="molecule type" value="Genomic_DNA"/>
</dbReference>
<name>A0A0K1JHL4_9MICO</name>
<dbReference type="Proteomes" id="UP000066480">
    <property type="component" value="Chromosome"/>
</dbReference>
<feature type="transmembrane region" description="Helical" evidence="1">
    <location>
        <begin position="240"/>
        <end position="259"/>
    </location>
</feature>
<evidence type="ECO:0000313" key="3">
    <source>
        <dbReference type="Proteomes" id="UP000066480"/>
    </source>
</evidence>